<dbReference type="AlphaFoldDB" id="A0AAW0R073"/>
<name>A0AAW0R073_9PEZI</name>
<reference evidence="2 3" key="1">
    <citation type="submission" date="2023-01" db="EMBL/GenBank/DDBJ databases">
        <title>Analysis of 21 Apiospora genomes using comparative genomics revels a genus with tremendous synthesis potential of carbohydrate active enzymes and secondary metabolites.</title>
        <authorList>
            <person name="Sorensen T."/>
        </authorList>
    </citation>
    <scope>NUCLEOTIDE SEQUENCE [LARGE SCALE GENOMIC DNA]</scope>
    <source>
        <strain evidence="2 3">CBS 117206</strain>
    </source>
</reference>
<keyword evidence="3" id="KW-1185">Reference proteome</keyword>
<organism evidence="2 3">
    <name type="scientific">Apiospora kogelbergensis</name>
    <dbReference type="NCBI Taxonomy" id="1337665"/>
    <lineage>
        <taxon>Eukaryota</taxon>
        <taxon>Fungi</taxon>
        <taxon>Dikarya</taxon>
        <taxon>Ascomycota</taxon>
        <taxon>Pezizomycotina</taxon>
        <taxon>Sordariomycetes</taxon>
        <taxon>Xylariomycetidae</taxon>
        <taxon>Amphisphaeriales</taxon>
        <taxon>Apiosporaceae</taxon>
        <taxon>Apiospora</taxon>
    </lineage>
</organism>
<dbReference type="Proteomes" id="UP001392437">
    <property type="component" value="Unassembled WGS sequence"/>
</dbReference>
<dbReference type="EMBL" id="JAQQWP010000004">
    <property type="protein sequence ID" value="KAK8120636.1"/>
    <property type="molecule type" value="Genomic_DNA"/>
</dbReference>
<keyword evidence="1" id="KW-0732">Signal</keyword>
<feature type="signal peptide" evidence="1">
    <location>
        <begin position="1"/>
        <end position="23"/>
    </location>
</feature>
<proteinExistence type="predicted"/>
<feature type="chain" id="PRO_5043687763" evidence="1">
    <location>
        <begin position="24"/>
        <end position="109"/>
    </location>
</feature>
<accession>A0AAW0R073</accession>
<protein>
    <submittedName>
        <fullName evidence="2">Uncharacterized protein</fullName>
    </submittedName>
</protein>
<evidence type="ECO:0000313" key="3">
    <source>
        <dbReference type="Proteomes" id="UP001392437"/>
    </source>
</evidence>
<evidence type="ECO:0000256" key="1">
    <source>
        <dbReference type="SAM" id="SignalP"/>
    </source>
</evidence>
<evidence type="ECO:0000313" key="2">
    <source>
        <dbReference type="EMBL" id="KAK8120636.1"/>
    </source>
</evidence>
<sequence>MGVGLTGVGFCLHVAFWVRGVQSRVDEIKKILAPAPGKEGCQGEVDLEKGNACHLAVDGQESAAGRAMSETAGKGGWVVRNAEEVSCAGEQDTQLHGQRYHKFRGLSEP</sequence>
<gene>
    <name evidence="2" type="ORF">PG999_004756</name>
</gene>
<comment type="caution">
    <text evidence="2">The sequence shown here is derived from an EMBL/GenBank/DDBJ whole genome shotgun (WGS) entry which is preliminary data.</text>
</comment>